<dbReference type="EMBL" id="SRZB01000002">
    <property type="protein sequence ID" value="TGY00458.1"/>
    <property type="molecule type" value="Genomic_DNA"/>
</dbReference>
<evidence type="ECO:0000313" key="1">
    <source>
        <dbReference type="EMBL" id="TGY00458.1"/>
    </source>
</evidence>
<proteinExistence type="predicted"/>
<name>A0AC61R370_9FIRM</name>
<comment type="caution">
    <text evidence="1">The sequence shown here is derived from an EMBL/GenBank/DDBJ whole genome shotgun (WGS) entry which is preliminary data.</text>
</comment>
<sequence length="448" mass="50882">MQIGSAGEKFIYFLLHRGGNEGDGAYRADKLSVSGGVCLVQQLLQYTKGYVRIRVTGSSYERFLNMCAKHQIELWDLLEAHNAYEMNLSIRGFKTLRPLVKKSGTKVRIIERYGLPFFLHRHRGRKALPCGVLFGVLLMMFLSGFIWDIHIEGNQARTDDVIFDFLTEQRITHGMWKSRIDCKALAAEIRKAFDDIIWVSVKIQGTRLLIDVKENTDLALEEEVDYGPSDLISDVDGVVQEIITRSGTPVVKAGDTVKKGQPLVLGQVEILDDAGEVADYQYVAADADIYVKTTYSYNETFSMKYIKKEYTGRMKKGVFLTVFGKNFAFTGWPVSYEASDVVKEGHQLRVTENFYLPVTVGKIECREYELIEKTYSKEEAVRKAKESLAKFLWKMQEKGVQILQNNVKIETGVKSCTARGEIEITRRAGKRVERTLGVDAEERIQANE</sequence>
<reference evidence="1" key="1">
    <citation type="submission" date="2019-04" db="EMBL/GenBank/DDBJ databases">
        <title>Microbes associate with the intestines of laboratory mice.</title>
        <authorList>
            <person name="Navarre W."/>
            <person name="Wong E."/>
            <person name="Huang K."/>
            <person name="Tropini C."/>
            <person name="Ng K."/>
            <person name="Yu B."/>
        </authorList>
    </citation>
    <scope>NUCLEOTIDE SEQUENCE</scope>
    <source>
        <strain evidence="1">NM72_1-8</strain>
    </source>
</reference>
<gene>
    <name evidence="1" type="primary">yqfD</name>
    <name evidence="1" type="ORF">E5357_02875</name>
</gene>
<evidence type="ECO:0000313" key="2">
    <source>
        <dbReference type="Proteomes" id="UP000307720"/>
    </source>
</evidence>
<protein>
    <submittedName>
        <fullName evidence="1">Sporulation protein YqfD</fullName>
    </submittedName>
</protein>
<organism evidence="1 2">
    <name type="scientific">Hominisplanchenecus murintestinalis</name>
    <dbReference type="NCBI Taxonomy" id="2941517"/>
    <lineage>
        <taxon>Bacteria</taxon>
        <taxon>Bacillati</taxon>
        <taxon>Bacillota</taxon>
        <taxon>Clostridia</taxon>
        <taxon>Lachnospirales</taxon>
        <taxon>Lachnospiraceae</taxon>
        <taxon>Hominisplanchenecus</taxon>
    </lineage>
</organism>
<keyword evidence="2" id="KW-1185">Reference proteome</keyword>
<dbReference type="Proteomes" id="UP000307720">
    <property type="component" value="Unassembled WGS sequence"/>
</dbReference>
<accession>A0AC61R370</accession>